<reference evidence="2" key="1">
    <citation type="submission" date="2024-07" db="EMBL/GenBank/DDBJ databases">
        <authorList>
            <person name="Yu S.T."/>
        </authorList>
    </citation>
    <scope>NUCLEOTIDE SEQUENCE</scope>
    <source>
        <strain evidence="2">R35</strain>
    </source>
</reference>
<dbReference type="RefSeq" id="WP_369258642.1">
    <property type="nucleotide sequence ID" value="NZ_CP163440.1"/>
</dbReference>
<proteinExistence type="predicted"/>
<feature type="chain" id="PRO_5044282744" evidence="1">
    <location>
        <begin position="28"/>
        <end position="184"/>
    </location>
</feature>
<dbReference type="InterPro" id="IPR009099">
    <property type="entry name" value="Beta-lactamas_inhib"/>
</dbReference>
<dbReference type="EMBL" id="CP163440">
    <property type="protein sequence ID" value="XDQ62217.1"/>
    <property type="molecule type" value="Genomic_DNA"/>
</dbReference>
<accession>A0AB39S1J6</accession>
<evidence type="ECO:0000256" key="1">
    <source>
        <dbReference type="SAM" id="SignalP"/>
    </source>
</evidence>
<protein>
    <submittedName>
        <fullName evidence="2">BLIP family protein</fullName>
    </submittedName>
</protein>
<organism evidence="2">
    <name type="scientific">Streptomyces sp. R35</name>
    <dbReference type="NCBI Taxonomy" id="3238630"/>
    <lineage>
        <taxon>Bacteria</taxon>
        <taxon>Bacillati</taxon>
        <taxon>Actinomycetota</taxon>
        <taxon>Actinomycetes</taxon>
        <taxon>Kitasatosporales</taxon>
        <taxon>Streptomycetaceae</taxon>
        <taxon>Streptomyces</taxon>
    </lineage>
</organism>
<gene>
    <name evidence="2" type="ORF">AB5J50_16115</name>
</gene>
<keyword evidence="1" id="KW-0732">Signal</keyword>
<name>A0AB39S1J6_9ACTN</name>
<feature type="signal peptide" evidence="1">
    <location>
        <begin position="1"/>
        <end position="27"/>
    </location>
</feature>
<sequence length="184" mass="19877">MVNVWRLGGALVAAGVSVVGVATSAQAYSGFTAEKYQQIQFGMTKDQVWELGGGAQACETGGLIGDAIQCFTESSDYAPYGSFNFTADGKLKSKRNEFLFKAKTPSISLAQYNKTQLGMSEAQVWSIVSKDSCVVQQEGYPDWPATNGHTLGYYCASATGLFPPNARFIFTDGTLTERYQRALT</sequence>
<evidence type="ECO:0000313" key="2">
    <source>
        <dbReference type="EMBL" id="XDQ62217.1"/>
    </source>
</evidence>
<dbReference type="InterPro" id="IPR024221">
    <property type="entry name" value="BLIP_dom_sf"/>
</dbReference>
<dbReference type="AlphaFoldDB" id="A0AB39S1J6"/>
<dbReference type="SUPFAM" id="SSF55648">
    <property type="entry name" value="beta-lactamase-inhibitor protein, BLIP"/>
    <property type="match status" value="1"/>
</dbReference>
<dbReference type="Pfam" id="PF07467">
    <property type="entry name" value="BLIP"/>
    <property type="match status" value="1"/>
</dbReference>
<dbReference type="Gene3D" id="3.10.450.730">
    <property type="entry name" value="BLIP domain"/>
    <property type="match status" value="1"/>
</dbReference>